<reference evidence="1" key="1">
    <citation type="journal article" date="2014" name="Int. J. Syst. Evol. Microbiol.">
        <title>Complete genome sequence of Corynebacterium casei LMG S-19264T (=DSM 44701T), isolated from a smear-ripened cheese.</title>
        <authorList>
            <consortium name="US DOE Joint Genome Institute (JGI-PGF)"/>
            <person name="Walter F."/>
            <person name="Albersmeier A."/>
            <person name="Kalinowski J."/>
            <person name="Ruckert C."/>
        </authorList>
    </citation>
    <scope>NUCLEOTIDE SEQUENCE</scope>
    <source>
        <strain evidence="1">JCM 10088</strain>
    </source>
</reference>
<gene>
    <name evidence="1" type="ORF">GCM10007981_10990</name>
</gene>
<dbReference type="OrthoDB" id="27221at2157"/>
<comment type="caution">
    <text evidence="1">The sequence shown here is derived from an EMBL/GenBank/DDBJ whole genome shotgun (WGS) entry which is preliminary data.</text>
</comment>
<dbReference type="RefSeq" id="WP_188596405.1">
    <property type="nucleotide sequence ID" value="NZ_BMNL01000002.1"/>
</dbReference>
<accession>A0A830GW90</accession>
<dbReference type="Proteomes" id="UP000610960">
    <property type="component" value="Unassembled WGS sequence"/>
</dbReference>
<protein>
    <submittedName>
        <fullName evidence="1">Uncharacterized protein</fullName>
    </submittedName>
</protein>
<dbReference type="AlphaFoldDB" id="A0A830GW90"/>
<evidence type="ECO:0000313" key="2">
    <source>
        <dbReference type="Proteomes" id="UP000610960"/>
    </source>
</evidence>
<proteinExistence type="predicted"/>
<reference evidence="1" key="2">
    <citation type="submission" date="2020-09" db="EMBL/GenBank/DDBJ databases">
        <authorList>
            <person name="Sun Q."/>
            <person name="Ohkuma M."/>
        </authorList>
    </citation>
    <scope>NUCLEOTIDE SEQUENCE</scope>
    <source>
        <strain evidence="1">JCM 10088</strain>
    </source>
</reference>
<organism evidence="1 2">
    <name type="scientific">Thermocladium modestius</name>
    <dbReference type="NCBI Taxonomy" id="62609"/>
    <lineage>
        <taxon>Archaea</taxon>
        <taxon>Thermoproteota</taxon>
        <taxon>Thermoprotei</taxon>
        <taxon>Thermoproteales</taxon>
        <taxon>Thermoproteaceae</taxon>
        <taxon>Thermocladium</taxon>
    </lineage>
</organism>
<sequence length="160" mass="17391">MSHIENAKEAAELISIALQVKPSDCIDKNHQSITMSAINDVGRIFPELSGKLQALASKFAEIQAASRRLTEAPSVEAYADAVLTIFTQYNVDPGIYAVFAALQGMHAAQACGADAAKFFLARTMLAGSLPFNLYLMLADYINIDHKMIVEMFKNLLGKGH</sequence>
<name>A0A830GW90_9CREN</name>
<dbReference type="EMBL" id="BMNL01000002">
    <property type="protein sequence ID" value="GGP20930.1"/>
    <property type="molecule type" value="Genomic_DNA"/>
</dbReference>
<keyword evidence="2" id="KW-1185">Reference proteome</keyword>
<evidence type="ECO:0000313" key="1">
    <source>
        <dbReference type="EMBL" id="GGP20930.1"/>
    </source>
</evidence>